<dbReference type="PANTHER" id="PTHR11552">
    <property type="entry name" value="GLUCOSE-METHANOL-CHOLINE GMC OXIDOREDUCTASE"/>
    <property type="match status" value="1"/>
</dbReference>
<dbReference type="RefSeq" id="XP_056538924.1">
    <property type="nucleotide sequence ID" value="XM_056691218.1"/>
</dbReference>
<dbReference type="SUPFAM" id="SSF54373">
    <property type="entry name" value="FAD-linked reductases, C-terminal domain"/>
    <property type="match status" value="1"/>
</dbReference>
<evidence type="ECO:0000259" key="9">
    <source>
        <dbReference type="PROSITE" id="PS00623"/>
    </source>
</evidence>
<dbReference type="PANTHER" id="PTHR11552:SF134">
    <property type="entry name" value="GLUCOSE-METHANOL-CHOLINE OXIDOREDUCTASE N-TERMINAL DOMAIN-CONTAINING PROTEIN"/>
    <property type="match status" value="1"/>
</dbReference>
<dbReference type="InterPro" id="IPR007867">
    <property type="entry name" value="GMC_OxRtase_C"/>
</dbReference>
<evidence type="ECO:0000256" key="7">
    <source>
        <dbReference type="PIRSR" id="PIRSR000137-2"/>
    </source>
</evidence>
<dbReference type="GO" id="GO:0050660">
    <property type="term" value="F:flavin adenine dinucleotide binding"/>
    <property type="evidence" value="ECO:0007669"/>
    <property type="project" value="InterPro"/>
</dbReference>
<feature type="active site" description="Proton donor" evidence="6">
    <location>
        <position position="497"/>
    </location>
</feature>
<evidence type="ECO:0000259" key="10">
    <source>
        <dbReference type="PROSITE" id="PS00624"/>
    </source>
</evidence>
<dbReference type="GeneID" id="81430394"/>
<evidence type="ECO:0000256" key="5">
    <source>
        <dbReference type="ARBA" id="ARBA00022512"/>
    </source>
</evidence>
<evidence type="ECO:0000256" key="4">
    <source>
        <dbReference type="ARBA" id="ARBA00022490"/>
    </source>
</evidence>
<dbReference type="PROSITE" id="PS00623">
    <property type="entry name" value="GMC_OXRED_1"/>
    <property type="match status" value="1"/>
</dbReference>
<feature type="binding site" evidence="7">
    <location>
        <begin position="94"/>
        <end position="97"/>
    </location>
    <ligand>
        <name>FAD</name>
        <dbReference type="ChEBI" id="CHEBI:57692"/>
    </ligand>
</feature>
<dbReference type="InterPro" id="IPR036188">
    <property type="entry name" value="FAD/NAD-bd_sf"/>
</dbReference>
<sequence length="566" mass="62256">MTSQTYSFIVVGGGPAGCALAASLAKSSKRPSVLLLEAGERNDDRALKVAGKRWMTFMESNLNWGYKTTPQEHCSGRQLDYSRGKCLGGSSAINFGVYTVGARDDYDQWAAELEDDTFAWKNMQARFKDLETFAGAIARPENRKYGAPQAVDHGDKGALGVGYAAEWESDLPLVLDAFEEAGLPLNPDHNSGNPIGMSLMVNSTHDGVRTTAVDLVKNAPANLVVIADSPVQRVLVEGKKTVGVEANGKHYLATKEVILSAGSLDTPKILMHSGIGPGEELKKFNIPVVQDLPAIGQGLKDHPFTSLLVTRNPETNDRNSFFQNPDAISAAMKQWEQDGTGPWARYGCQLGSGWFKSDRIAASDEFKALPADVQDLLNRETIPHYEIATHFPVHHLMPQMFQDYSYICIAVFLMNEQSTGEVRLQSSNPDEPLLFDPHFLEHPYDRRACIEMYRHLLELTEHPAFAKDTISTVMAPASKSDEDILQFWRDNVSSSWHMTGTVKMGQAGSKHAAVDKAFRVFGMENLRVADMSVVPVLTNNHTQATAYVTGATCADVLIREYGLDQQ</sequence>
<dbReference type="OrthoDB" id="269227at2759"/>
<feature type="binding site" evidence="7">
    <location>
        <position position="231"/>
    </location>
    <ligand>
        <name>FAD</name>
        <dbReference type="ChEBI" id="CHEBI:57692"/>
    </ligand>
</feature>
<dbReference type="Gene3D" id="3.30.560.10">
    <property type="entry name" value="Glucose Oxidase, domain 3"/>
    <property type="match status" value="1"/>
</dbReference>
<dbReference type="InterPro" id="IPR000172">
    <property type="entry name" value="GMC_OxRdtase_N"/>
</dbReference>
<dbReference type="GO" id="GO:0016614">
    <property type="term" value="F:oxidoreductase activity, acting on CH-OH group of donors"/>
    <property type="evidence" value="ECO:0007669"/>
    <property type="project" value="InterPro"/>
</dbReference>
<organism evidence="11 12">
    <name type="scientific">Penicillium canariense</name>
    <dbReference type="NCBI Taxonomy" id="189055"/>
    <lineage>
        <taxon>Eukaryota</taxon>
        <taxon>Fungi</taxon>
        <taxon>Dikarya</taxon>
        <taxon>Ascomycota</taxon>
        <taxon>Pezizomycotina</taxon>
        <taxon>Eurotiomycetes</taxon>
        <taxon>Eurotiomycetidae</taxon>
        <taxon>Eurotiales</taxon>
        <taxon>Aspergillaceae</taxon>
        <taxon>Penicillium</taxon>
    </lineage>
</organism>
<comment type="similarity">
    <text evidence="3 8">Belongs to the GMC oxidoreductase family.</text>
</comment>
<feature type="domain" description="Glucose-methanol-choline oxidoreductase N-terminal" evidence="10">
    <location>
        <begin position="262"/>
        <end position="276"/>
    </location>
</feature>
<dbReference type="GO" id="GO:0005737">
    <property type="term" value="C:cytoplasm"/>
    <property type="evidence" value="ECO:0007669"/>
    <property type="project" value="UniProtKB-SubCell"/>
</dbReference>
<keyword evidence="5" id="KW-0964">Secreted</keyword>
<evidence type="ECO:0000256" key="6">
    <source>
        <dbReference type="PIRSR" id="PIRSR000137-1"/>
    </source>
</evidence>
<reference evidence="11" key="1">
    <citation type="submission" date="2022-11" db="EMBL/GenBank/DDBJ databases">
        <authorList>
            <person name="Petersen C."/>
        </authorList>
    </citation>
    <scope>NUCLEOTIDE SEQUENCE</scope>
    <source>
        <strain evidence="11">IBT 26290</strain>
    </source>
</reference>
<name>A0A9W9LED5_9EURO</name>
<protein>
    <recommendedName>
        <fullName evidence="9 10">Glucose-methanol-choline oxidoreductase N-terminal domain-containing protein</fullName>
    </recommendedName>
</protein>
<keyword evidence="4" id="KW-0963">Cytoplasm</keyword>
<comment type="caution">
    <text evidence="11">The sequence shown here is derived from an EMBL/GenBank/DDBJ whole genome shotgun (WGS) entry which is preliminary data.</text>
</comment>
<dbReference type="Pfam" id="PF00732">
    <property type="entry name" value="GMC_oxred_N"/>
    <property type="match status" value="1"/>
</dbReference>
<comment type="subcellular location">
    <subcellularLocation>
        <location evidence="2">Cytoplasm</location>
    </subcellularLocation>
    <subcellularLocation>
        <location evidence="1">Secreted</location>
        <location evidence="1">Cell wall</location>
    </subcellularLocation>
</comment>
<accession>A0A9W9LED5</accession>
<dbReference type="Gene3D" id="3.50.50.60">
    <property type="entry name" value="FAD/NAD(P)-binding domain"/>
    <property type="match status" value="1"/>
</dbReference>
<comment type="cofactor">
    <cofactor evidence="7">
        <name>FAD</name>
        <dbReference type="ChEBI" id="CHEBI:57692"/>
    </cofactor>
</comment>
<dbReference type="Proteomes" id="UP001149163">
    <property type="component" value="Unassembled WGS sequence"/>
</dbReference>
<dbReference type="InterPro" id="IPR012132">
    <property type="entry name" value="GMC_OxRdtase"/>
</dbReference>
<keyword evidence="5" id="KW-0134">Cell wall</keyword>
<feature type="active site" description="Proton acceptor" evidence="6">
    <location>
        <position position="541"/>
    </location>
</feature>
<dbReference type="PROSITE" id="PS00624">
    <property type="entry name" value="GMC_OXRED_2"/>
    <property type="match status" value="1"/>
</dbReference>
<dbReference type="PIRSF" id="PIRSF000137">
    <property type="entry name" value="Alcohol_oxidase"/>
    <property type="match status" value="1"/>
</dbReference>
<dbReference type="Pfam" id="PF05199">
    <property type="entry name" value="GMC_oxred_C"/>
    <property type="match status" value="1"/>
</dbReference>
<evidence type="ECO:0000313" key="12">
    <source>
        <dbReference type="Proteomes" id="UP001149163"/>
    </source>
</evidence>
<feature type="binding site" evidence="7">
    <location>
        <begin position="496"/>
        <end position="497"/>
    </location>
    <ligand>
        <name>FAD</name>
        <dbReference type="ChEBI" id="CHEBI:57692"/>
    </ligand>
</feature>
<evidence type="ECO:0000256" key="3">
    <source>
        <dbReference type="ARBA" id="ARBA00010790"/>
    </source>
</evidence>
<evidence type="ECO:0000256" key="1">
    <source>
        <dbReference type="ARBA" id="ARBA00004191"/>
    </source>
</evidence>
<keyword evidence="8" id="KW-0285">Flavoprotein</keyword>
<keyword evidence="12" id="KW-1185">Reference proteome</keyword>
<evidence type="ECO:0000256" key="8">
    <source>
        <dbReference type="RuleBase" id="RU003968"/>
    </source>
</evidence>
<dbReference type="AlphaFoldDB" id="A0A9W9LED5"/>
<evidence type="ECO:0000256" key="2">
    <source>
        <dbReference type="ARBA" id="ARBA00004496"/>
    </source>
</evidence>
<keyword evidence="7 8" id="KW-0274">FAD</keyword>
<reference evidence="11" key="2">
    <citation type="journal article" date="2023" name="IMA Fungus">
        <title>Comparative genomic study of the Penicillium genus elucidates a diverse pangenome and 15 lateral gene transfer events.</title>
        <authorList>
            <person name="Petersen C."/>
            <person name="Sorensen T."/>
            <person name="Nielsen M.R."/>
            <person name="Sondergaard T.E."/>
            <person name="Sorensen J.L."/>
            <person name="Fitzpatrick D.A."/>
            <person name="Frisvad J.C."/>
            <person name="Nielsen K.L."/>
        </authorList>
    </citation>
    <scope>NUCLEOTIDE SEQUENCE</scope>
    <source>
        <strain evidence="11">IBT 26290</strain>
    </source>
</reference>
<proteinExistence type="inferred from homology"/>
<feature type="domain" description="Glucose-methanol-choline oxidoreductase N-terminal" evidence="9">
    <location>
        <begin position="84"/>
        <end position="107"/>
    </location>
</feature>
<dbReference type="SUPFAM" id="SSF51905">
    <property type="entry name" value="FAD/NAD(P)-binding domain"/>
    <property type="match status" value="1"/>
</dbReference>
<dbReference type="EMBL" id="JAPQKN010000007">
    <property type="protein sequence ID" value="KAJ5152616.1"/>
    <property type="molecule type" value="Genomic_DNA"/>
</dbReference>
<gene>
    <name evidence="11" type="ORF">N7482_009094</name>
</gene>
<evidence type="ECO:0000313" key="11">
    <source>
        <dbReference type="EMBL" id="KAJ5152616.1"/>
    </source>
</evidence>